<keyword evidence="2" id="KW-1185">Reference proteome</keyword>
<accession>A0A7X0D2G3</accession>
<name>A0A7X0D2G3_9HYPH</name>
<organism evidence="1 2">
    <name type="scientific">Rhizobium wenxiniae</name>
    <dbReference type="NCBI Taxonomy" id="1737357"/>
    <lineage>
        <taxon>Bacteria</taxon>
        <taxon>Pseudomonadati</taxon>
        <taxon>Pseudomonadota</taxon>
        <taxon>Alphaproteobacteria</taxon>
        <taxon>Hyphomicrobiales</taxon>
        <taxon>Rhizobiaceae</taxon>
        <taxon>Rhizobium/Agrobacterium group</taxon>
        <taxon>Rhizobium</taxon>
    </lineage>
</organism>
<gene>
    <name evidence="1" type="ORF">HNQ72_005428</name>
</gene>
<sequence length="50" mass="5068">MVIALMDIYVAFSSGAAAPNAAVTPRVKIAAGQSFPFSIRSGVKVTVVSA</sequence>
<dbReference type="AlphaFoldDB" id="A0A7X0D2G3"/>
<dbReference type="RefSeq" id="WP_183996978.1">
    <property type="nucleotide sequence ID" value="NZ_BMHW01000011.1"/>
</dbReference>
<evidence type="ECO:0000313" key="1">
    <source>
        <dbReference type="EMBL" id="MBB6165580.1"/>
    </source>
</evidence>
<comment type="caution">
    <text evidence="1">The sequence shown here is derived from an EMBL/GenBank/DDBJ whole genome shotgun (WGS) entry which is preliminary data.</text>
</comment>
<proteinExistence type="predicted"/>
<dbReference type="Proteomes" id="UP000547879">
    <property type="component" value="Unassembled WGS sequence"/>
</dbReference>
<protein>
    <submittedName>
        <fullName evidence="1">Uncharacterized protein</fullName>
    </submittedName>
</protein>
<dbReference type="EMBL" id="JACHEG010000010">
    <property type="protein sequence ID" value="MBB6165580.1"/>
    <property type="molecule type" value="Genomic_DNA"/>
</dbReference>
<reference evidence="1 2" key="1">
    <citation type="submission" date="2020-08" db="EMBL/GenBank/DDBJ databases">
        <title>Genomic Encyclopedia of Type Strains, Phase IV (KMG-IV): sequencing the most valuable type-strain genomes for metagenomic binning, comparative biology and taxonomic classification.</title>
        <authorList>
            <person name="Goeker M."/>
        </authorList>
    </citation>
    <scope>NUCLEOTIDE SEQUENCE [LARGE SCALE GENOMIC DNA]</scope>
    <source>
        <strain evidence="1 2">DSM 100734</strain>
    </source>
</reference>
<evidence type="ECO:0000313" key="2">
    <source>
        <dbReference type="Proteomes" id="UP000547879"/>
    </source>
</evidence>